<dbReference type="InterPro" id="IPR002804">
    <property type="entry name" value="Archease"/>
</dbReference>
<name>A0A1H6EAD5_9ACTN</name>
<dbReference type="GO" id="GO:0008033">
    <property type="term" value="P:tRNA processing"/>
    <property type="evidence" value="ECO:0007669"/>
    <property type="project" value="UniProtKB-KW"/>
</dbReference>
<comment type="similarity">
    <text evidence="1">Belongs to the archease family.</text>
</comment>
<dbReference type="Gene3D" id="3.55.10.10">
    <property type="entry name" value="Archease domain"/>
    <property type="match status" value="1"/>
</dbReference>
<dbReference type="Proteomes" id="UP000236723">
    <property type="component" value="Unassembled WGS sequence"/>
</dbReference>
<keyword evidence="4" id="KW-0106">Calcium</keyword>
<dbReference type="EMBL" id="FNVO01000052">
    <property type="protein sequence ID" value="SEG94818.1"/>
    <property type="molecule type" value="Genomic_DNA"/>
</dbReference>
<keyword evidence="3" id="KW-0479">Metal-binding</keyword>
<sequence>MTRSSAGHRTVPHTADMRIEAWAPSLEQCVAEAATAMVEGFADLSDAGPSTVREFRTESPDPEDLLVAVLDEIIYRMDAHGELPTSVTMHGPRVSFTMADTSQAVTIGAVPKAVSLNDLHIARGAEGWHCAVTLDV</sequence>
<organism evidence="6 7">
    <name type="scientific">Thermomonospora echinospora</name>
    <dbReference type="NCBI Taxonomy" id="1992"/>
    <lineage>
        <taxon>Bacteria</taxon>
        <taxon>Bacillati</taxon>
        <taxon>Actinomycetota</taxon>
        <taxon>Actinomycetes</taxon>
        <taxon>Streptosporangiales</taxon>
        <taxon>Thermomonosporaceae</taxon>
        <taxon>Thermomonospora</taxon>
    </lineage>
</organism>
<feature type="domain" description="Archease" evidence="5">
    <location>
        <begin position="9"/>
        <end position="136"/>
    </location>
</feature>
<dbReference type="RefSeq" id="WP_103944974.1">
    <property type="nucleotide sequence ID" value="NZ_FNVO01000052.1"/>
</dbReference>
<evidence type="ECO:0000313" key="6">
    <source>
        <dbReference type="EMBL" id="SEG94818.1"/>
    </source>
</evidence>
<proteinExistence type="inferred from homology"/>
<evidence type="ECO:0000256" key="1">
    <source>
        <dbReference type="ARBA" id="ARBA00007963"/>
    </source>
</evidence>
<dbReference type="OrthoDB" id="3827441at2"/>
<dbReference type="InterPro" id="IPR023572">
    <property type="entry name" value="Archease_dom"/>
</dbReference>
<evidence type="ECO:0000256" key="2">
    <source>
        <dbReference type="ARBA" id="ARBA00022694"/>
    </source>
</evidence>
<dbReference type="SUPFAM" id="SSF69819">
    <property type="entry name" value="MTH1598-like"/>
    <property type="match status" value="1"/>
</dbReference>
<keyword evidence="7" id="KW-1185">Reference proteome</keyword>
<protein>
    <submittedName>
        <fullName evidence="6">SHS2 domain-containing protein</fullName>
    </submittedName>
</protein>
<dbReference type="InterPro" id="IPR036820">
    <property type="entry name" value="Archease_dom_sf"/>
</dbReference>
<evidence type="ECO:0000256" key="4">
    <source>
        <dbReference type="ARBA" id="ARBA00022837"/>
    </source>
</evidence>
<keyword evidence="2" id="KW-0819">tRNA processing</keyword>
<evidence type="ECO:0000313" key="7">
    <source>
        <dbReference type="Proteomes" id="UP000236723"/>
    </source>
</evidence>
<reference evidence="7" key="1">
    <citation type="submission" date="2016-10" db="EMBL/GenBank/DDBJ databases">
        <authorList>
            <person name="Varghese N."/>
            <person name="Submissions S."/>
        </authorList>
    </citation>
    <scope>NUCLEOTIDE SEQUENCE [LARGE SCALE GENOMIC DNA]</scope>
    <source>
        <strain evidence="7">DSM 43163</strain>
    </source>
</reference>
<dbReference type="GO" id="GO:0046872">
    <property type="term" value="F:metal ion binding"/>
    <property type="evidence" value="ECO:0007669"/>
    <property type="project" value="UniProtKB-KW"/>
</dbReference>
<dbReference type="Pfam" id="PF01951">
    <property type="entry name" value="Archease"/>
    <property type="match status" value="1"/>
</dbReference>
<evidence type="ECO:0000259" key="5">
    <source>
        <dbReference type="Pfam" id="PF01951"/>
    </source>
</evidence>
<evidence type="ECO:0000256" key="3">
    <source>
        <dbReference type="ARBA" id="ARBA00022723"/>
    </source>
</evidence>
<accession>A0A1H6EAD5</accession>
<gene>
    <name evidence="6" type="ORF">SAMN04489712_1524</name>
</gene>
<dbReference type="PANTHER" id="PTHR12682">
    <property type="entry name" value="ARCHEASE"/>
    <property type="match status" value="1"/>
</dbReference>
<dbReference type="PANTHER" id="PTHR12682:SF11">
    <property type="entry name" value="PROTEIN ARCHEASE"/>
    <property type="match status" value="1"/>
</dbReference>
<dbReference type="AlphaFoldDB" id="A0A1H6EAD5"/>